<proteinExistence type="predicted"/>
<sequence length="55" mass="6284">MFQQRLDKIKIKSVQLMQLLLVLHCHSLEEKLGAVVDVFLDECGDEIVAMVITLE</sequence>
<dbReference type="Proteomes" id="UP000828390">
    <property type="component" value="Unassembled WGS sequence"/>
</dbReference>
<organism evidence="1 2">
    <name type="scientific">Dreissena polymorpha</name>
    <name type="common">Zebra mussel</name>
    <name type="synonym">Mytilus polymorpha</name>
    <dbReference type="NCBI Taxonomy" id="45954"/>
    <lineage>
        <taxon>Eukaryota</taxon>
        <taxon>Metazoa</taxon>
        <taxon>Spiralia</taxon>
        <taxon>Lophotrochozoa</taxon>
        <taxon>Mollusca</taxon>
        <taxon>Bivalvia</taxon>
        <taxon>Autobranchia</taxon>
        <taxon>Heteroconchia</taxon>
        <taxon>Euheterodonta</taxon>
        <taxon>Imparidentia</taxon>
        <taxon>Neoheterodontei</taxon>
        <taxon>Myida</taxon>
        <taxon>Dreissenoidea</taxon>
        <taxon>Dreissenidae</taxon>
        <taxon>Dreissena</taxon>
    </lineage>
</organism>
<evidence type="ECO:0000313" key="2">
    <source>
        <dbReference type="Proteomes" id="UP000828390"/>
    </source>
</evidence>
<gene>
    <name evidence="1" type="ORF">DPMN_144347</name>
</gene>
<evidence type="ECO:0000313" key="1">
    <source>
        <dbReference type="EMBL" id="KAH3815816.1"/>
    </source>
</evidence>
<comment type="caution">
    <text evidence="1">The sequence shown here is derived from an EMBL/GenBank/DDBJ whole genome shotgun (WGS) entry which is preliminary data.</text>
</comment>
<reference evidence="1" key="2">
    <citation type="submission" date="2020-11" db="EMBL/GenBank/DDBJ databases">
        <authorList>
            <person name="McCartney M.A."/>
            <person name="Auch B."/>
            <person name="Kono T."/>
            <person name="Mallez S."/>
            <person name="Becker A."/>
            <person name="Gohl D.M."/>
            <person name="Silverstein K.A.T."/>
            <person name="Koren S."/>
            <person name="Bechman K.B."/>
            <person name="Herman A."/>
            <person name="Abrahante J.E."/>
            <person name="Garbe J."/>
        </authorList>
    </citation>
    <scope>NUCLEOTIDE SEQUENCE</scope>
    <source>
        <strain evidence="1">Duluth1</strain>
        <tissue evidence="1">Whole animal</tissue>
    </source>
</reference>
<reference evidence="1" key="1">
    <citation type="journal article" date="2019" name="bioRxiv">
        <title>The Genome of the Zebra Mussel, Dreissena polymorpha: A Resource for Invasive Species Research.</title>
        <authorList>
            <person name="McCartney M.A."/>
            <person name="Auch B."/>
            <person name="Kono T."/>
            <person name="Mallez S."/>
            <person name="Zhang Y."/>
            <person name="Obille A."/>
            <person name="Becker A."/>
            <person name="Abrahante J.E."/>
            <person name="Garbe J."/>
            <person name="Badalamenti J.P."/>
            <person name="Herman A."/>
            <person name="Mangelson H."/>
            <person name="Liachko I."/>
            <person name="Sullivan S."/>
            <person name="Sone E.D."/>
            <person name="Koren S."/>
            <person name="Silverstein K.A.T."/>
            <person name="Beckman K.B."/>
            <person name="Gohl D.M."/>
        </authorList>
    </citation>
    <scope>NUCLEOTIDE SEQUENCE</scope>
    <source>
        <strain evidence="1">Duluth1</strain>
        <tissue evidence="1">Whole animal</tissue>
    </source>
</reference>
<dbReference type="EMBL" id="JAIWYP010000006">
    <property type="protein sequence ID" value="KAH3815816.1"/>
    <property type="molecule type" value="Genomic_DNA"/>
</dbReference>
<keyword evidence="2" id="KW-1185">Reference proteome</keyword>
<dbReference type="AlphaFoldDB" id="A0A9D4GHY7"/>
<accession>A0A9D4GHY7</accession>
<protein>
    <submittedName>
        <fullName evidence="1">Uncharacterized protein</fullName>
    </submittedName>
</protein>
<name>A0A9D4GHY7_DREPO</name>